<protein>
    <submittedName>
        <fullName evidence="1">Uncharacterized protein</fullName>
    </submittedName>
</protein>
<evidence type="ECO:0000313" key="2">
    <source>
        <dbReference type="Proteomes" id="UP000094893"/>
    </source>
</evidence>
<comment type="caution">
    <text evidence="1">The sequence shown here is derived from an EMBL/GenBank/DDBJ whole genome shotgun (WGS) entry which is preliminary data.</text>
</comment>
<proteinExistence type="predicted"/>
<dbReference type="EMBL" id="LWSA01000328">
    <property type="protein sequence ID" value="OCX67866.1"/>
    <property type="molecule type" value="Genomic_DNA"/>
</dbReference>
<organism evidence="1 2">
    <name type="scientific">Acidithiobacillus thiooxidans</name>
    <name type="common">Thiobacillus thiooxidans</name>
    <dbReference type="NCBI Taxonomy" id="930"/>
    <lineage>
        <taxon>Bacteria</taxon>
        <taxon>Pseudomonadati</taxon>
        <taxon>Pseudomonadota</taxon>
        <taxon>Acidithiobacillia</taxon>
        <taxon>Acidithiobacillales</taxon>
        <taxon>Acidithiobacillaceae</taxon>
        <taxon>Acidithiobacillus</taxon>
    </lineage>
</organism>
<reference evidence="1 2" key="1">
    <citation type="journal article" date="2016" name="Int. J. Mol. Sci.">
        <title>Comparative genomics of the extreme acidophile Acidithiobacillus thiooxidans reveals intraspecific divergence and niche adaptation.</title>
        <authorList>
            <person name="Zhang X."/>
            <person name="Feng X."/>
            <person name="Tao J."/>
            <person name="Ma L."/>
            <person name="Xiao Y."/>
            <person name="Liang Y."/>
            <person name="Liu X."/>
            <person name="Yin H."/>
        </authorList>
    </citation>
    <scope>NUCLEOTIDE SEQUENCE [LARGE SCALE GENOMIC DNA]</scope>
    <source>
        <strain evidence="1 2">A02</strain>
    </source>
</reference>
<name>A0A1C2HVT5_ACITH</name>
<dbReference type="Proteomes" id="UP000094893">
    <property type="component" value="Unassembled WGS sequence"/>
</dbReference>
<evidence type="ECO:0000313" key="1">
    <source>
        <dbReference type="EMBL" id="OCX67866.1"/>
    </source>
</evidence>
<sequence length="195" mass="22102">MSVNDSQDEAKSEDTNVKLAIGEYIFYFQSMCRGMQSLILSLLKKSGLTRDDIGRIVVGDLGADRLQTISRHMFKLFVTANDMETNIIDKGFSFVKKIIEERNVIVHSTWFIHSEAGSEVGVSYKVHRDGGEVLLQYDKPRLNEAKEKCILARSFLSILQAHIIFDKTSNDSIILSELEIVGEKLRTKKESMHSD</sequence>
<dbReference type="RefSeq" id="WP_024892316.1">
    <property type="nucleotide sequence ID" value="NZ_JMEB01000114.1"/>
</dbReference>
<gene>
    <name evidence="1" type="ORF">A6P07_19205</name>
</gene>
<accession>A0A1C2HVT5</accession>
<dbReference type="AlphaFoldDB" id="A0A1C2HVT5"/>